<dbReference type="Gene3D" id="1.10.1200.10">
    <property type="entry name" value="ACP-like"/>
    <property type="match status" value="1"/>
</dbReference>
<reference evidence="5 7" key="2">
    <citation type="submission" date="2016-10" db="EMBL/GenBank/DDBJ databases">
        <authorList>
            <person name="Varghese N."/>
            <person name="Submissions S."/>
        </authorList>
    </citation>
    <scope>NUCLEOTIDE SEQUENCE [LARGE SCALE GENOMIC DNA]</scope>
    <source>
        <strain evidence="5 7">BS3111</strain>
    </source>
</reference>
<dbReference type="PROSITE" id="PS50075">
    <property type="entry name" value="CARRIER"/>
    <property type="match status" value="1"/>
</dbReference>
<evidence type="ECO:0000313" key="4">
    <source>
        <dbReference type="EMBL" id="KRP59512.1"/>
    </source>
</evidence>
<accession>A0A0R2ZFK7</accession>
<evidence type="ECO:0000256" key="1">
    <source>
        <dbReference type="ARBA" id="ARBA00022450"/>
    </source>
</evidence>
<proteinExistence type="predicted"/>
<dbReference type="Proteomes" id="UP000052019">
    <property type="component" value="Unassembled WGS sequence"/>
</dbReference>
<evidence type="ECO:0000259" key="3">
    <source>
        <dbReference type="PROSITE" id="PS50075"/>
    </source>
</evidence>
<evidence type="ECO:0000313" key="6">
    <source>
        <dbReference type="Proteomes" id="UP000052019"/>
    </source>
</evidence>
<dbReference type="PROSITE" id="PS00012">
    <property type="entry name" value="PHOSPHOPANTETHEINE"/>
    <property type="match status" value="1"/>
</dbReference>
<reference evidence="4 6" key="1">
    <citation type="submission" date="2015-02" db="EMBL/GenBank/DDBJ databases">
        <title>Two Pseudomonas sp. nov. isolated from raw milk.</title>
        <authorList>
            <person name="Wenning M."/>
            <person name="von Neubeck M."/>
            <person name="Huptas C."/>
            <person name="Scherer S."/>
        </authorList>
    </citation>
    <scope>NUCLEOTIDE SEQUENCE [LARGE SCALE GENOMIC DNA]</scope>
    <source>
        <strain evidence="4 6">DSM 14937</strain>
    </source>
</reference>
<evidence type="ECO:0000256" key="2">
    <source>
        <dbReference type="ARBA" id="ARBA00022553"/>
    </source>
</evidence>
<organism evidence="4 6">
    <name type="scientific">Pseudomonas trivialis</name>
    <dbReference type="NCBI Taxonomy" id="200450"/>
    <lineage>
        <taxon>Bacteria</taxon>
        <taxon>Pseudomonadati</taxon>
        <taxon>Pseudomonadota</taxon>
        <taxon>Gammaproteobacteria</taxon>
        <taxon>Pseudomonadales</taxon>
        <taxon>Pseudomonadaceae</taxon>
        <taxon>Pseudomonas</taxon>
    </lineage>
</organism>
<dbReference type="EMBL" id="LT629760">
    <property type="protein sequence ID" value="SDR81027.1"/>
    <property type="molecule type" value="Genomic_DNA"/>
</dbReference>
<sequence length="83" mass="8970">MNMPIQQSQTQTGANPLPTILAIWAEVLKQPAQNEQADFFDAGGNSMLLIAILNLIHERLDREISPAALVHGITPARLAELAA</sequence>
<dbReference type="EMBL" id="JYLK01000009">
    <property type="protein sequence ID" value="KRP59512.1"/>
    <property type="molecule type" value="Genomic_DNA"/>
</dbReference>
<evidence type="ECO:0000313" key="7">
    <source>
        <dbReference type="Proteomes" id="UP000183126"/>
    </source>
</evidence>
<keyword evidence="1" id="KW-0596">Phosphopantetheine</keyword>
<dbReference type="Proteomes" id="UP000183126">
    <property type="component" value="Chromosome I"/>
</dbReference>
<dbReference type="Pfam" id="PF00550">
    <property type="entry name" value="PP-binding"/>
    <property type="match status" value="1"/>
</dbReference>
<dbReference type="RefSeq" id="WP_057008716.1">
    <property type="nucleotide sequence ID" value="NZ_JYLK01000009.1"/>
</dbReference>
<keyword evidence="2" id="KW-0597">Phosphoprotein</keyword>
<dbReference type="InterPro" id="IPR006162">
    <property type="entry name" value="Ppantetheine_attach_site"/>
</dbReference>
<dbReference type="AlphaFoldDB" id="A0A0R2ZFK7"/>
<dbReference type="SUPFAM" id="SSF47336">
    <property type="entry name" value="ACP-like"/>
    <property type="match status" value="1"/>
</dbReference>
<dbReference type="InterPro" id="IPR009081">
    <property type="entry name" value="PP-bd_ACP"/>
</dbReference>
<feature type="domain" description="Carrier" evidence="3">
    <location>
        <begin position="11"/>
        <end position="83"/>
    </location>
</feature>
<gene>
    <name evidence="5" type="ORF">SAMN04490205_0511</name>
    <name evidence="4" type="ORF">TU79_15125</name>
</gene>
<dbReference type="PATRIC" id="fig|200450.4.peg.5067"/>
<protein>
    <submittedName>
        <fullName evidence="5">Phosphopantetheine attachment site</fullName>
    </submittedName>
</protein>
<evidence type="ECO:0000313" key="5">
    <source>
        <dbReference type="EMBL" id="SDR81027.1"/>
    </source>
</evidence>
<dbReference type="InterPro" id="IPR036736">
    <property type="entry name" value="ACP-like_sf"/>
</dbReference>
<keyword evidence="7" id="KW-1185">Reference proteome</keyword>
<name>A0A0R2ZFK7_9PSED</name>